<organism evidence="1 2">
    <name type="scientific">Gossypium stocksii</name>
    <dbReference type="NCBI Taxonomy" id="47602"/>
    <lineage>
        <taxon>Eukaryota</taxon>
        <taxon>Viridiplantae</taxon>
        <taxon>Streptophyta</taxon>
        <taxon>Embryophyta</taxon>
        <taxon>Tracheophyta</taxon>
        <taxon>Spermatophyta</taxon>
        <taxon>Magnoliopsida</taxon>
        <taxon>eudicotyledons</taxon>
        <taxon>Gunneridae</taxon>
        <taxon>Pentapetalae</taxon>
        <taxon>rosids</taxon>
        <taxon>malvids</taxon>
        <taxon>Malvales</taxon>
        <taxon>Malvaceae</taxon>
        <taxon>Malvoideae</taxon>
        <taxon>Gossypium</taxon>
    </lineage>
</organism>
<sequence length="189" mass="22104">MLAWDKVCLPKGMGGLGFRDVHLFNLALLGKQVWRLLTLKGTLCYQVLSSKYFPNGNLFHPKQVDKPFYTWTSIFTVAKAFENLRLDFRRDCPRCSASAKTFVHALKDCSTTWAILTLGGLDGRLHDKDYLYYIDWLKNVIRILDRKAIEDFITTPWNSWSNRNNFVFRGKKDEAQVIWDKARTLFHDF</sequence>
<name>A0A9D3WFZ0_9ROSI</name>
<reference evidence="1 2" key="1">
    <citation type="journal article" date="2021" name="Plant Biotechnol. J.">
        <title>Multi-omics assisted identification of the key and species-specific regulatory components of drought-tolerant mechanisms in Gossypium stocksii.</title>
        <authorList>
            <person name="Yu D."/>
            <person name="Ke L."/>
            <person name="Zhang D."/>
            <person name="Wu Y."/>
            <person name="Sun Y."/>
            <person name="Mei J."/>
            <person name="Sun J."/>
            <person name="Sun Y."/>
        </authorList>
    </citation>
    <scope>NUCLEOTIDE SEQUENCE [LARGE SCALE GENOMIC DNA]</scope>
    <source>
        <strain evidence="2">cv. E1</strain>
        <tissue evidence="1">Leaf</tissue>
    </source>
</reference>
<dbReference type="EMBL" id="JAIQCV010000002">
    <property type="protein sequence ID" value="KAH1122370.1"/>
    <property type="molecule type" value="Genomic_DNA"/>
</dbReference>
<protein>
    <recommendedName>
        <fullName evidence="3">Reverse transcriptase zinc-binding domain-containing protein</fullName>
    </recommendedName>
</protein>
<evidence type="ECO:0000313" key="2">
    <source>
        <dbReference type="Proteomes" id="UP000828251"/>
    </source>
</evidence>
<accession>A0A9D3WFZ0</accession>
<evidence type="ECO:0008006" key="3">
    <source>
        <dbReference type="Google" id="ProtNLM"/>
    </source>
</evidence>
<dbReference type="Proteomes" id="UP000828251">
    <property type="component" value="Unassembled WGS sequence"/>
</dbReference>
<dbReference type="AlphaFoldDB" id="A0A9D3WFZ0"/>
<proteinExistence type="predicted"/>
<dbReference type="PANTHER" id="PTHR33116">
    <property type="entry name" value="REVERSE TRANSCRIPTASE ZINC-BINDING DOMAIN-CONTAINING PROTEIN-RELATED-RELATED"/>
    <property type="match status" value="1"/>
</dbReference>
<keyword evidence="2" id="KW-1185">Reference proteome</keyword>
<dbReference type="OrthoDB" id="997279at2759"/>
<dbReference type="PANTHER" id="PTHR33116:SF86">
    <property type="entry name" value="REVERSE TRANSCRIPTASE DOMAIN-CONTAINING PROTEIN"/>
    <property type="match status" value="1"/>
</dbReference>
<evidence type="ECO:0000313" key="1">
    <source>
        <dbReference type="EMBL" id="KAH1122370.1"/>
    </source>
</evidence>
<gene>
    <name evidence="1" type="ORF">J1N35_005530</name>
</gene>
<comment type="caution">
    <text evidence="1">The sequence shown here is derived from an EMBL/GenBank/DDBJ whole genome shotgun (WGS) entry which is preliminary data.</text>
</comment>